<dbReference type="EMBL" id="LT853705">
    <property type="protein sequence ID" value="SMQ56368.1"/>
    <property type="molecule type" value="Genomic_DNA"/>
</dbReference>
<feature type="compositionally biased region" description="Basic and acidic residues" evidence="1">
    <location>
        <begin position="61"/>
        <end position="75"/>
    </location>
</feature>
<dbReference type="Proteomes" id="UP000215127">
    <property type="component" value="Chromosome 16"/>
</dbReference>
<dbReference type="AlphaFoldDB" id="A0A1X7S9L6"/>
<keyword evidence="3" id="KW-1185">Reference proteome</keyword>
<evidence type="ECO:0000256" key="1">
    <source>
        <dbReference type="SAM" id="MobiDB-lite"/>
    </source>
</evidence>
<feature type="region of interest" description="Disordered" evidence="1">
    <location>
        <begin position="49"/>
        <end position="78"/>
    </location>
</feature>
<organism evidence="2 3">
    <name type="scientific">Zymoseptoria tritici (strain ST99CH_3D7)</name>
    <dbReference type="NCBI Taxonomy" id="1276538"/>
    <lineage>
        <taxon>Eukaryota</taxon>
        <taxon>Fungi</taxon>
        <taxon>Dikarya</taxon>
        <taxon>Ascomycota</taxon>
        <taxon>Pezizomycotina</taxon>
        <taxon>Dothideomycetes</taxon>
        <taxon>Dothideomycetidae</taxon>
        <taxon>Mycosphaerellales</taxon>
        <taxon>Mycosphaerellaceae</taxon>
        <taxon>Zymoseptoria</taxon>
    </lineage>
</organism>
<sequence>MIKEHHDSIADLVDVVIMSSTLKKAVKEIFEEISKTKSNLKRVLNMSESGAGQRVFPPRTSKNDEKFGLRLDKGEPVQGKPGFIRLNLQANSNAKNNTIREMAQKDSHRVLASIDIDTKQEANKENASKLRDQLIGKL</sequence>
<evidence type="ECO:0000313" key="3">
    <source>
        <dbReference type="Proteomes" id="UP000215127"/>
    </source>
</evidence>
<protein>
    <submittedName>
        <fullName evidence="2">Uncharacterized protein</fullName>
    </submittedName>
</protein>
<accession>A0A1X7S9L6</accession>
<proteinExistence type="predicted"/>
<gene>
    <name evidence="2" type="ORF">ZT3D7_G11523</name>
</gene>
<evidence type="ECO:0000313" key="2">
    <source>
        <dbReference type="EMBL" id="SMQ56368.1"/>
    </source>
</evidence>
<name>A0A1X7S9L6_ZYMT9</name>
<reference evidence="2 3" key="1">
    <citation type="submission" date="2016-06" db="EMBL/GenBank/DDBJ databases">
        <authorList>
            <person name="Kjaerup R.B."/>
            <person name="Dalgaard T.S."/>
            <person name="Juul-Madsen H.R."/>
        </authorList>
    </citation>
    <scope>NUCLEOTIDE SEQUENCE [LARGE SCALE GENOMIC DNA]</scope>
</reference>